<dbReference type="RefSeq" id="WP_277087976.1">
    <property type="nucleotide sequence ID" value="NZ_JAQYHJ010000143.1"/>
</dbReference>
<name>A0A6N7XGS1_9FIRM</name>
<sequence>MDKIKLDENQKRLDIDLWIIMIVSFIILGIFIVFQKEIYGIIKNDEFPILSRVLLAAFFQYGLAGFGITIVSILRKEHFISYGLKMKGMFLSILFCVLCFIPNIIFSYTLGQSNSYLPFQTVLTTKEVLASDFPINVIGMLITATAWGFFEGFNYVVISEKINRRYPTNYRWLNWGAIFCSVMCILIHGVVGVSFEGIIEMISIFIIIYGMLLAKEFTSNAWGCVFIFVFLWNAF</sequence>
<feature type="transmembrane region" description="Helical" evidence="1">
    <location>
        <begin position="15"/>
        <end position="34"/>
    </location>
</feature>
<evidence type="ECO:0008006" key="4">
    <source>
        <dbReference type="Google" id="ProtNLM"/>
    </source>
</evidence>
<feature type="transmembrane region" description="Helical" evidence="1">
    <location>
        <begin position="133"/>
        <end position="158"/>
    </location>
</feature>
<keyword evidence="1" id="KW-0812">Transmembrane</keyword>
<proteinExistence type="predicted"/>
<dbReference type="EMBL" id="VUNE01000003">
    <property type="protein sequence ID" value="MST62557.1"/>
    <property type="molecule type" value="Genomic_DNA"/>
</dbReference>
<feature type="transmembrane region" description="Helical" evidence="1">
    <location>
        <begin position="197"/>
        <end position="214"/>
    </location>
</feature>
<feature type="transmembrane region" description="Helical" evidence="1">
    <location>
        <begin position="170"/>
        <end position="191"/>
    </location>
</feature>
<protein>
    <recommendedName>
        <fullName evidence="4">CAAX protease self-immunity</fullName>
    </recommendedName>
</protein>
<feature type="transmembrane region" description="Helical" evidence="1">
    <location>
        <begin position="86"/>
        <end position="110"/>
    </location>
</feature>
<evidence type="ECO:0000313" key="3">
    <source>
        <dbReference type="Proteomes" id="UP000440713"/>
    </source>
</evidence>
<feature type="transmembrane region" description="Helical" evidence="1">
    <location>
        <begin position="54"/>
        <end position="74"/>
    </location>
</feature>
<dbReference type="Proteomes" id="UP000440713">
    <property type="component" value="Unassembled WGS sequence"/>
</dbReference>
<gene>
    <name evidence="2" type="ORF">FYJ71_06215</name>
</gene>
<reference evidence="2 3" key="1">
    <citation type="submission" date="2019-08" db="EMBL/GenBank/DDBJ databases">
        <title>In-depth cultivation of the pig gut microbiome towards novel bacterial diversity and tailored functional studies.</title>
        <authorList>
            <person name="Wylensek D."/>
            <person name="Hitch T.C.A."/>
            <person name="Clavel T."/>
        </authorList>
    </citation>
    <scope>NUCLEOTIDE SEQUENCE [LARGE SCALE GENOMIC DNA]</scope>
    <source>
        <strain evidence="2 3">WCA-SAB-591-4A-A</strain>
    </source>
</reference>
<accession>A0A6N7XGS1</accession>
<organism evidence="2 3">
    <name type="scientific">Peptostreptococcus porci</name>
    <dbReference type="NCBI Taxonomy" id="2652282"/>
    <lineage>
        <taxon>Bacteria</taxon>
        <taxon>Bacillati</taxon>
        <taxon>Bacillota</taxon>
        <taxon>Clostridia</taxon>
        <taxon>Peptostreptococcales</taxon>
        <taxon>Peptostreptococcaceae</taxon>
        <taxon>Peptostreptococcus</taxon>
    </lineage>
</organism>
<keyword evidence="1" id="KW-1133">Transmembrane helix</keyword>
<comment type="caution">
    <text evidence="2">The sequence shown here is derived from an EMBL/GenBank/DDBJ whole genome shotgun (WGS) entry which is preliminary data.</text>
</comment>
<keyword evidence="1" id="KW-0472">Membrane</keyword>
<evidence type="ECO:0000256" key="1">
    <source>
        <dbReference type="SAM" id="Phobius"/>
    </source>
</evidence>
<evidence type="ECO:0000313" key="2">
    <source>
        <dbReference type="EMBL" id="MST62557.1"/>
    </source>
</evidence>
<keyword evidence="3" id="KW-1185">Reference proteome</keyword>
<dbReference type="AlphaFoldDB" id="A0A6N7XGS1"/>